<dbReference type="EMBL" id="JANPWB010000013">
    <property type="protein sequence ID" value="KAJ1105458.1"/>
    <property type="molecule type" value="Genomic_DNA"/>
</dbReference>
<feature type="region of interest" description="Disordered" evidence="1">
    <location>
        <begin position="77"/>
        <end position="140"/>
    </location>
</feature>
<feature type="compositionally biased region" description="Basic and acidic residues" evidence="1">
    <location>
        <begin position="102"/>
        <end position="112"/>
    </location>
</feature>
<gene>
    <name evidence="2" type="ORF">NDU88_002864</name>
</gene>
<reference evidence="2" key="1">
    <citation type="journal article" date="2022" name="bioRxiv">
        <title>Sequencing and chromosome-scale assembly of the giantPleurodeles waltlgenome.</title>
        <authorList>
            <person name="Brown T."/>
            <person name="Elewa A."/>
            <person name="Iarovenko S."/>
            <person name="Subramanian E."/>
            <person name="Araus A.J."/>
            <person name="Petzold A."/>
            <person name="Susuki M."/>
            <person name="Suzuki K.-i.T."/>
            <person name="Hayashi T."/>
            <person name="Toyoda A."/>
            <person name="Oliveira C."/>
            <person name="Osipova E."/>
            <person name="Leigh N.D."/>
            <person name="Simon A."/>
            <person name="Yun M.H."/>
        </authorList>
    </citation>
    <scope>NUCLEOTIDE SEQUENCE</scope>
    <source>
        <strain evidence="2">20211129_DDA</strain>
        <tissue evidence="2">Liver</tissue>
    </source>
</reference>
<sequence length="140" mass="15135">MAAPWRLEPLAKKKRNTETQSGGGKETGALGWGGPRGVRPVYRRGFSPRCCVPPPPLPPIQPYGEVRAGGSLLSGADRPYELNNKGTWRNGGIASGHRSRPRREQILKEPRQKQKRGLAGSYPIQGCSAQTQQGIGPPTT</sequence>
<accession>A0AAV7MP93</accession>
<evidence type="ECO:0000256" key="1">
    <source>
        <dbReference type="SAM" id="MobiDB-lite"/>
    </source>
</evidence>
<dbReference type="Proteomes" id="UP001066276">
    <property type="component" value="Chromosome 9"/>
</dbReference>
<name>A0AAV7MP93_PLEWA</name>
<feature type="region of interest" description="Disordered" evidence="1">
    <location>
        <begin position="1"/>
        <end position="37"/>
    </location>
</feature>
<keyword evidence="3" id="KW-1185">Reference proteome</keyword>
<comment type="caution">
    <text evidence="2">The sequence shown here is derived from an EMBL/GenBank/DDBJ whole genome shotgun (WGS) entry which is preliminary data.</text>
</comment>
<evidence type="ECO:0000313" key="3">
    <source>
        <dbReference type="Proteomes" id="UP001066276"/>
    </source>
</evidence>
<organism evidence="2 3">
    <name type="scientific">Pleurodeles waltl</name>
    <name type="common">Iberian ribbed newt</name>
    <dbReference type="NCBI Taxonomy" id="8319"/>
    <lineage>
        <taxon>Eukaryota</taxon>
        <taxon>Metazoa</taxon>
        <taxon>Chordata</taxon>
        <taxon>Craniata</taxon>
        <taxon>Vertebrata</taxon>
        <taxon>Euteleostomi</taxon>
        <taxon>Amphibia</taxon>
        <taxon>Batrachia</taxon>
        <taxon>Caudata</taxon>
        <taxon>Salamandroidea</taxon>
        <taxon>Salamandridae</taxon>
        <taxon>Pleurodelinae</taxon>
        <taxon>Pleurodeles</taxon>
    </lineage>
</organism>
<evidence type="ECO:0000313" key="2">
    <source>
        <dbReference type="EMBL" id="KAJ1105458.1"/>
    </source>
</evidence>
<dbReference type="AlphaFoldDB" id="A0AAV7MP93"/>
<protein>
    <submittedName>
        <fullName evidence="2">Uncharacterized protein</fullName>
    </submittedName>
</protein>
<feature type="compositionally biased region" description="Gly residues" evidence="1">
    <location>
        <begin position="21"/>
        <end position="36"/>
    </location>
</feature>
<proteinExistence type="predicted"/>